<dbReference type="STRING" id="428993.SAMN06296058_1083"/>
<accession>A0A1T5JU33</accession>
<dbReference type="Gene3D" id="1.10.10.60">
    <property type="entry name" value="Homeodomain-like"/>
    <property type="match status" value="1"/>
</dbReference>
<evidence type="ECO:0000313" key="6">
    <source>
        <dbReference type="Proteomes" id="UP000190341"/>
    </source>
</evidence>
<dbReference type="AlphaFoldDB" id="A0A1T5JU33"/>
<dbReference type="PANTHER" id="PTHR46796">
    <property type="entry name" value="HTH-TYPE TRANSCRIPTIONAL ACTIVATOR RHAS-RELATED"/>
    <property type="match status" value="1"/>
</dbReference>
<dbReference type="Proteomes" id="UP000190341">
    <property type="component" value="Unassembled WGS sequence"/>
</dbReference>
<keyword evidence="2 5" id="KW-0238">DNA-binding</keyword>
<dbReference type="InterPro" id="IPR046532">
    <property type="entry name" value="DUF6597"/>
</dbReference>
<evidence type="ECO:0000256" key="1">
    <source>
        <dbReference type="ARBA" id="ARBA00023015"/>
    </source>
</evidence>
<dbReference type="InterPro" id="IPR009057">
    <property type="entry name" value="Homeodomain-like_sf"/>
</dbReference>
<dbReference type="PROSITE" id="PS01124">
    <property type="entry name" value="HTH_ARAC_FAMILY_2"/>
    <property type="match status" value="1"/>
</dbReference>
<keyword evidence="6" id="KW-1185">Reference proteome</keyword>
<organism evidence="5 6">
    <name type="scientific">Pseudoxanthomonas indica</name>
    <dbReference type="NCBI Taxonomy" id="428993"/>
    <lineage>
        <taxon>Bacteria</taxon>
        <taxon>Pseudomonadati</taxon>
        <taxon>Pseudomonadota</taxon>
        <taxon>Gammaproteobacteria</taxon>
        <taxon>Lysobacterales</taxon>
        <taxon>Lysobacteraceae</taxon>
        <taxon>Pseudoxanthomonas</taxon>
    </lineage>
</organism>
<gene>
    <name evidence="5" type="ORF">SAMN06296058_1083</name>
</gene>
<reference evidence="5 6" key="1">
    <citation type="submission" date="2017-02" db="EMBL/GenBank/DDBJ databases">
        <authorList>
            <person name="Peterson S.W."/>
        </authorList>
    </citation>
    <scope>NUCLEOTIDE SEQUENCE [LARGE SCALE GENOMIC DNA]</scope>
    <source>
        <strain evidence="5 6">P15</strain>
    </source>
</reference>
<dbReference type="InterPro" id="IPR050204">
    <property type="entry name" value="AraC_XylS_family_regulators"/>
</dbReference>
<dbReference type="RefSeq" id="WP_079723421.1">
    <property type="nucleotide sequence ID" value="NZ_BMCL01000002.1"/>
</dbReference>
<dbReference type="PANTHER" id="PTHR46796:SF15">
    <property type="entry name" value="BLL1074 PROTEIN"/>
    <property type="match status" value="1"/>
</dbReference>
<dbReference type="InterPro" id="IPR018060">
    <property type="entry name" value="HTH_AraC"/>
</dbReference>
<evidence type="ECO:0000313" key="5">
    <source>
        <dbReference type="EMBL" id="SKC54870.1"/>
    </source>
</evidence>
<dbReference type="GO" id="GO:0043565">
    <property type="term" value="F:sequence-specific DNA binding"/>
    <property type="evidence" value="ECO:0007669"/>
    <property type="project" value="InterPro"/>
</dbReference>
<dbReference type="Pfam" id="PF12833">
    <property type="entry name" value="HTH_18"/>
    <property type="match status" value="1"/>
</dbReference>
<dbReference type="EMBL" id="FUZV01000001">
    <property type="protein sequence ID" value="SKC54870.1"/>
    <property type="molecule type" value="Genomic_DNA"/>
</dbReference>
<dbReference type="GO" id="GO:0003700">
    <property type="term" value="F:DNA-binding transcription factor activity"/>
    <property type="evidence" value="ECO:0007669"/>
    <property type="project" value="InterPro"/>
</dbReference>
<dbReference type="SUPFAM" id="SSF46689">
    <property type="entry name" value="Homeodomain-like"/>
    <property type="match status" value="2"/>
</dbReference>
<feature type="domain" description="HTH araC/xylS-type" evidence="4">
    <location>
        <begin position="161"/>
        <end position="258"/>
    </location>
</feature>
<sequence length="278" mass="30499">MSLHPPALSLRPWVESLWAAPARVPGEQGGRTREWVMPDGRAHLAIRLGGQPLGLYRDLDDVQARWISDAVLAGPHDRAYLKDTGQMTGSVGALLRPGALHALFGVAEPQLLNRHLPLAEVWPEAAARLVGQINAAASPQAQIAVLEAQLLAHLRPARALHPQVALALPRLAQGLRIDELVRMSGYSHRRFTSLFREATGMAPKRYACLRRFADALPASGKPVRWVDLAADAGYSDQAHFVRDFHGFAQMTPQAYRRAQRQGVRHVRAADIPPPPTQT</sequence>
<dbReference type="OrthoDB" id="9809338at2"/>
<protein>
    <submittedName>
        <fullName evidence="5">AraC-type DNA-binding protein</fullName>
    </submittedName>
</protein>
<dbReference type="SMART" id="SM00342">
    <property type="entry name" value="HTH_ARAC"/>
    <property type="match status" value="1"/>
</dbReference>
<evidence type="ECO:0000259" key="4">
    <source>
        <dbReference type="PROSITE" id="PS01124"/>
    </source>
</evidence>
<evidence type="ECO:0000256" key="2">
    <source>
        <dbReference type="ARBA" id="ARBA00023125"/>
    </source>
</evidence>
<name>A0A1T5JU33_9GAMM</name>
<dbReference type="Pfam" id="PF20240">
    <property type="entry name" value="DUF6597"/>
    <property type="match status" value="1"/>
</dbReference>
<keyword evidence="3" id="KW-0804">Transcription</keyword>
<keyword evidence="1" id="KW-0805">Transcription regulation</keyword>
<proteinExistence type="predicted"/>
<evidence type="ECO:0000256" key="3">
    <source>
        <dbReference type="ARBA" id="ARBA00023163"/>
    </source>
</evidence>